<feature type="domain" description="MAM" evidence="4">
    <location>
        <begin position="64"/>
        <end position="215"/>
    </location>
</feature>
<dbReference type="InterPro" id="IPR051560">
    <property type="entry name" value="MAM_domain-containing"/>
</dbReference>
<sequence>MTSLLGSAWLSVAVYLVFTPGCVGGCLIEEFTCSQGSCVSEGCVCDFTDNCGDGSDEENCSGYKMCNFEEGLCDLTQSSETLSEWTRTTKVQGLNHDHNNASAYFLSLVTIGGNETTADLNSPVFLPTQTCQMSFYHYVGGTRGDLQVLVQTLGQSTVMWRHSDQPQVETWLQTVIRFSSRDSFQVMIRGELSADSNFSDVLAIDDLSFSPGCRTQPDTSICPPSWFACSSGECVEETKVCDFTPDCPHGEDEASCPPRCDFEGGSVAGMSSPLAMALTGSGARLWRCLEATRHLWTTRQTALKATSCIF</sequence>
<feature type="signal peptide" evidence="3">
    <location>
        <begin position="1"/>
        <end position="24"/>
    </location>
</feature>
<dbReference type="PANTHER" id="PTHR23282:SF101">
    <property type="entry name" value="MAM DOMAIN-CONTAINING PROTEIN"/>
    <property type="match status" value="1"/>
</dbReference>
<dbReference type="EMBL" id="JAUPFM010000002">
    <property type="protein sequence ID" value="KAK2859573.1"/>
    <property type="molecule type" value="Genomic_DNA"/>
</dbReference>
<feature type="disulfide bond" evidence="2">
    <location>
        <begin position="33"/>
        <end position="51"/>
    </location>
</feature>
<dbReference type="InterPro" id="IPR002172">
    <property type="entry name" value="LDrepeatLR_classA_rpt"/>
</dbReference>
<gene>
    <name evidence="5" type="ORF">Q5P01_004193</name>
</gene>
<dbReference type="PROSITE" id="PS01209">
    <property type="entry name" value="LDLRA_1"/>
    <property type="match status" value="2"/>
</dbReference>
<dbReference type="InterPro" id="IPR000998">
    <property type="entry name" value="MAM_dom"/>
</dbReference>
<name>A0AA88T107_CHASR</name>
<dbReference type="PRINTS" id="PR00261">
    <property type="entry name" value="LDLRECEPTOR"/>
</dbReference>
<comment type="caution">
    <text evidence="5">The sequence shown here is derived from an EMBL/GenBank/DDBJ whole genome shotgun (WGS) entry which is preliminary data.</text>
</comment>
<feature type="chain" id="PRO_5041733430" description="MAM domain-containing protein" evidence="3">
    <location>
        <begin position="25"/>
        <end position="310"/>
    </location>
</feature>
<feature type="disulfide bond" evidence="2">
    <location>
        <begin position="222"/>
        <end position="234"/>
    </location>
</feature>
<dbReference type="Pfam" id="PF00057">
    <property type="entry name" value="Ldl_recept_a"/>
    <property type="match status" value="2"/>
</dbReference>
<proteinExistence type="predicted"/>
<dbReference type="Gene3D" id="4.10.400.10">
    <property type="entry name" value="Low-density Lipoprotein Receptor"/>
    <property type="match status" value="2"/>
</dbReference>
<dbReference type="InterPro" id="IPR036055">
    <property type="entry name" value="LDL_receptor-like_sf"/>
</dbReference>
<dbReference type="GO" id="GO:0016020">
    <property type="term" value="C:membrane"/>
    <property type="evidence" value="ECO:0007669"/>
    <property type="project" value="InterPro"/>
</dbReference>
<feature type="disulfide bond" evidence="2">
    <location>
        <begin position="229"/>
        <end position="247"/>
    </location>
</feature>
<dbReference type="CDD" id="cd06263">
    <property type="entry name" value="MAM"/>
    <property type="match status" value="1"/>
</dbReference>
<evidence type="ECO:0000259" key="4">
    <source>
        <dbReference type="PROSITE" id="PS50060"/>
    </source>
</evidence>
<dbReference type="PROSITE" id="PS50068">
    <property type="entry name" value="LDLRA_2"/>
    <property type="match status" value="2"/>
</dbReference>
<dbReference type="SMART" id="SM00137">
    <property type="entry name" value="MAM"/>
    <property type="match status" value="1"/>
</dbReference>
<keyword evidence="3" id="KW-0732">Signal</keyword>
<dbReference type="Proteomes" id="UP001187415">
    <property type="component" value="Unassembled WGS sequence"/>
</dbReference>
<evidence type="ECO:0000256" key="2">
    <source>
        <dbReference type="PROSITE-ProRule" id="PRU00124"/>
    </source>
</evidence>
<evidence type="ECO:0000256" key="1">
    <source>
        <dbReference type="ARBA" id="ARBA00023157"/>
    </source>
</evidence>
<dbReference type="SUPFAM" id="SSF49899">
    <property type="entry name" value="Concanavalin A-like lectins/glucanases"/>
    <property type="match status" value="1"/>
</dbReference>
<organism evidence="5 6">
    <name type="scientific">Channa striata</name>
    <name type="common">Snakehead murrel</name>
    <name type="synonym">Ophicephalus striatus</name>
    <dbReference type="NCBI Taxonomy" id="64152"/>
    <lineage>
        <taxon>Eukaryota</taxon>
        <taxon>Metazoa</taxon>
        <taxon>Chordata</taxon>
        <taxon>Craniata</taxon>
        <taxon>Vertebrata</taxon>
        <taxon>Euteleostomi</taxon>
        <taxon>Actinopterygii</taxon>
        <taxon>Neopterygii</taxon>
        <taxon>Teleostei</taxon>
        <taxon>Neoteleostei</taxon>
        <taxon>Acanthomorphata</taxon>
        <taxon>Anabantaria</taxon>
        <taxon>Anabantiformes</taxon>
        <taxon>Channoidei</taxon>
        <taxon>Channidae</taxon>
        <taxon>Channa</taxon>
    </lineage>
</organism>
<feature type="disulfide bond" evidence="2">
    <location>
        <begin position="45"/>
        <end position="60"/>
    </location>
</feature>
<dbReference type="InterPro" id="IPR013320">
    <property type="entry name" value="ConA-like_dom_sf"/>
</dbReference>
<dbReference type="SUPFAM" id="SSF57424">
    <property type="entry name" value="LDL receptor-like module"/>
    <property type="match status" value="2"/>
</dbReference>
<accession>A0AA88T107</accession>
<keyword evidence="1 2" id="KW-1015">Disulfide bond</keyword>
<dbReference type="InterPro" id="IPR023415">
    <property type="entry name" value="LDLR_class-A_CS"/>
</dbReference>
<reference evidence="5" key="1">
    <citation type="submission" date="2023-07" db="EMBL/GenBank/DDBJ databases">
        <title>Chromosome-level Genome Assembly of Striped Snakehead (Channa striata).</title>
        <authorList>
            <person name="Liu H."/>
        </authorList>
    </citation>
    <scope>NUCLEOTIDE SEQUENCE</scope>
    <source>
        <strain evidence="5">Gz</strain>
        <tissue evidence="5">Muscle</tissue>
    </source>
</reference>
<feature type="disulfide bond" evidence="2">
    <location>
        <begin position="241"/>
        <end position="256"/>
    </location>
</feature>
<dbReference type="Gene3D" id="2.60.120.200">
    <property type="match status" value="1"/>
</dbReference>
<evidence type="ECO:0000256" key="3">
    <source>
        <dbReference type="SAM" id="SignalP"/>
    </source>
</evidence>
<evidence type="ECO:0000313" key="6">
    <source>
        <dbReference type="Proteomes" id="UP001187415"/>
    </source>
</evidence>
<dbReference type="SMART" id="SM00192">
    <property type="entry name" value="LDLa"/>
    <property type="match status" value="2"/>
</dbReference>
<feature type="disulfide bond" evidence="2">
    <location>
        <begin position="26"/>
        <end position="38"/>
    </location>
</feature>
<protein>
    <recommendedName>
        <fullName evidence="4">MAM domain-containing protein</fullName>
    </recommendedName>
</protein>
<dbReference type="PROSITE" id="PS50060">
    <property type="entry name" value="MAM_2"/>
    <property type="match status" value="1"/>
</dbReference>
<evidence type="ECO:0000313" key="5">
    <source>
        <dbReference type="EMBL" id="KAK2859573.1"/>
    </source>
</evidence>
<dbReference type="CDD" id="cd00112">
    <property type="entry name" value="LDLa"/>
    <property type="match status" value="2"/>
</dbReference>
<dbReference type="PANTHER" id="PTHR23282">
    <property type="entry name" value="APICAL ENDOSOMAL GLYCOPROTEIN PRECURSOR"/>
    <property type="match status" value="1"/>
</dbReference>
<keyword evidence="6" id="KW-1185">Reference proteome</keyword>
<dbReference type="AlphaFoldDB" id="A0AA88T107"/>